<proteinExistence type="predicted"/>
<dbReference type="EMBL" id="JBFMIA010000002">
    <property type="protein sequence ID" value="MEW9501057.1"/>
    <property type="molecule type" value="Genomic_DNA"/>
</dbReference>
<evidence type="ECO:0000313" key="1">
    <source>
        <dbReference type="EMBL" id="MEW9501057.1"/>
    </source>
</evidence>
<reference evidence="1 2" key="1">
    <citation type="journal article" date="1979" name="Int. J. Syst. Evol. Microbiol.">
        <title>Bacillus globisporus subsp. marinus subsp. nov.</title>
        <authorList>
            <person name="Liu H."/>
        </authorList>
    </citation>
    <scope>NUCLEOTIDE SEQUENCE [LARGE SCALE GENOMIC DNA]</scope>
    <source>
        <strain evidence="1 2">DSM 1297</strain>
    </source>
</reference>
<protein>
    <submittedName>
        <fullName evidence="1">Uncharacterized protein</fullName>
    </submittedName>
</protein>
<gene>
    <name evidence="1" type="ORF">AB1471_04470</name>
</gene>
<dbReference type="RefSeq" id="WP_367778395.1">
    <property type="nucleotide sequence ID" value="NZ_JBFMIA010000002.1"/>
</dbReference>
<dbReference type="Proteomes" id="UP001556040">
    <property type="component" value="Unassembled WGS sequence"/>
</dbReference>
<name>A0ABV3Q158_9BACL</name>
<comment type="caution">
    <text evidence="1">The sequence shown here is derived from an EMBL/GenBank/DDBJ whole genome shotgun (WGS) entry which is preliminary data.</text>
</comment>
<keyword evidence="2" id="KW-1185">Reference proteome</keyword>
<accession>A0ABV3Q158</accession>
<evidence type="ECO:0000313" key="2">
    <source>
        <dbReference type="Proteomes" id="UP001556040"/>
    </source>
</evidence>
<sequence length="57" mass="7077">MKVFEVDHYICWGTPNDLKTFEYWQSFFHKCNWHPYTLDKDPYLDKGKIKELAETYR</sequence>
<organism evidence="1 2">
    <name type="scientific">Jeotgalibacillus marinus</name>
    <dbReference type="NCBI Taxonomy" id="86667"/>
    <lineage>
        <taxon>Bacteria</taxon>
        <taxon>Bacillati</taxon>
        <taxon>Bacillota</taxon>
        <taxon>Bacilli</taxon>
        <taxon>Bacillales</taxon>
        <taxon>Caryophanaceae</taxon>
        <taxon>Jeotgalibacillus</taxon>
    </lineage>
</organism>